<dbReference type="STRING" id="146018.BN2156_01173"/>
<accession>A0A0H5RJK9</accession>
<dbReference type="AlphaFoldDB" id="A0A0H5RJK9"/>
<organism evidence="1 2">
    <name type="scientific">Mycolicibacterium neworleansense</name>
    <dbReference type="NCBI Taxonomy" id="146018"/>
    <lineage>
        <taxon>Bacteria</taxon>
        <taxon>Bacillati</taxon>
        <taxon>Actinomycetota</taxon>
        <taxon>Actinomycetes</taxon>
        <taxon>Mycobacteriales</taxon>
        <taxon>Mycobacteriaceae</taxon>
        <taxon>Mycolicibacterium</taxon>
    </lineage>
</organism>
<proteinExistence type="predicted"/>
<dbReference type="EMBL" id="CWKH01000001">
    <property type="protein sequence ID" value="CRZ14325.1"/>
    <property type="molecule type" value="Genomic_DNA"/>
</dbReference>
<gene>
    <name evidence="1" type="ORF">BN2156_01173</name>
</gene>
<evidence type="ECO:0000313" key="2">
    <source>
        <dbReference type="Proteomes" id="UP000199147"/>
    </source>
</evidence>
<name>A0A0H5RJK9_9MYCO</name>
<keyword evidence="2" id="KW-1185">Reference proteome</keyword>
<evidence type="ECO:0000313" key="1">
    <source>
        <dbReference type="EMBL" id="CRZ14325.1"/>
    </source>
</evidence>
<reference evidence="2" key="1">
    <citation type="submission" date="2015-07" db="EMBL/GenBank/DDBJ databases">
        <authorList>
            <person name="Urmite Genomes"/>
        </authorList>
    </citation>
    <scope>NUCLEOTIDE SEQUENCE [LARGE SCALE GENOMIC DNA]</scope>
    <source>
        <strain evidence="2">type strain: ATCC 49404</strain>
    </source>
</reference>
<protein>
    <submittedName>
        <fullName evidence="1">Uncharacterized protein</fullName>
    </submittedName>
</protein>
<sequence>MFGKTYLFDIYVSLDTSVCGTLIVWLPRRTINGPVRNW</sequence>
<dbReference type="Proteomes" id="UP000199147">
    <property type="component" value="Unassembled WGS sequence"/>
</dbReference>